<dbReference type="RefSeq" id="WP_166520991.1">
    <property type="nucleotide sequence ID" value="NZ_VLKF01000001.1"/>
</dbReference>
<feature type="compositionally biased region" description="Low complexity" evidence="1">
    <location>
        <begin position="109"/>
        <end position="137"/>
    </location>
</feature>
<keyword evidence="3" id="KW-1185">Reference proteome</keyword>
<dbReference type="EMBL" id="VLKF01000001">
    <property type="protein sequence ID" value="TWH72493.1"/>
    <property type="molecule type" value="Genomic_DNA"/>
</dbReference>
<sequence>MTSSSDGPGTGPGEEPIARTGRPPVPGRAPTDDGPAGPRGGEWAGEAQHGTGQHHTGQDHTGQDHTGQHGTGQHHTERVPFPLPALHRSSPQAPQTGELRLGGYPPQVPGAARRAEPATAAERTAGESTVEEPTAAAEDADPRNRP</sequence>
<evidence type="ECO:0000313" key="3">
    <source>
        <dbReference type="Proteomes" id="UP000321490"/>
    </source>
</evidence>
<comment type="caution">
    <text evidence="2">The sequence shown here is derived from an EMBL/GenBank/DDBJ whole genome shotgun (WGS) entry which is preliminary data.</text>
</comment>
<evidence type="ECO:0000256" key="1">
    <source>
        <dbReference type="SAM" id="MobiDB-lite"/>
    </source>
</evidence>
<dbReference type="AlphaFoldDB" id="A0A562IP62"/>
<feature type="compositionally biased region" description="Basic and acidic residues" evidence="1">
    <location>
        <begin position="56"/>
        <end position="67"/>
    </location>
</feature>
<name>A0A562IP62_9ACTN</name>
<evidence type="ECO:0000313" key="2">
    <source>
        <dbReference type="EMBL" id="TWH72493.1"/>
    </source>
</evidence>
<reference evidence="2 3" key="1">
    <citation type="submission" date="2019-07" db="EMBL/GenBank/DDBJ databases">
        <title>R&amp;d 2014.</title>
        <authorList>
            <person name="Klenk H.-P."/>
        </authorList>
    </citation>
    <scope>NUCLEOTIDE SEQUENCE [LARGE SCALE GENOMIC DNA]</scope>
    <source>
        <strain evidence="2 3">DSM 45764</strain>
    </source>
</reference>
<organism evidence="2 3">
    <name type="scientific">Modestobacter roseus</name>
    <dbReference type="NCBI Taxonomy" id="1181884"/>
    <lineage>
        <taxon>Bacteria</taxon>
        <taxon>Bacillati</taxon>
        <taxon>Actinomycetota</taxon>
        <taxon>Actinomycetes</taxon>
        <taxon>Geodermatophilales</taxon>
        <taxon>Geodermatophilaceae</taxon>
        <taxon>Modestobacter</taxon>
    </lineage>
</organism>
<protein>
    <submittedName>
        <fullName evidence="2">Uncharacterized protein</fullName>
    </submittedName>
</protein>
<dbReference type="Proteomes" id="UP000321490">
    <property type="component" value="Unassembled WGS sequence"/>
</dbReference>
<proteinExistence type="predicted"/>
<accession>A0A562IP62</accession>
<feature type="region of interest" description="Disordered" evidence="1">
    <location>
        <begin position="1"/>
        <end position="146"/>
    </location>
</feature>
<gene>
    <name evidence="2" type="ORF">JD78_01009</name>
</gene>